<dbReference type="InParanoid" id="A0A2K3CQ99"/>
<dbReference type="GeneID" id="66057025"/>
<dbReference type="Gene3D" id="3.30.260.10">
    <property type="entry name" value="TCP-1-like chaperonin intermediate domain"/>
    <property type="match status" value="2"/>
</dbReference>
<dbReference type="OrthoDB" id="552564at2759"/>
<feature type="compositionally biased region" description="Acidic residues" evidence="1">
    <location>
        <begin position="516"/>
        <end position="533"/>
    </location>
</feature>
<feature type="compositionally biased region" description="Gly residues" evidence="1">
    <location>
        <begin position="833"/>
        <end position="842"/>
    </location>
</feature>
<dbReference type="PANTHER" id="PTHR14667:SF2">
    <property type="entry name" value="BARDET-BIEDL SYNDROME 10 PROTEIN"/>
    <property type="match status" value="1"/>
</dbReference>
<protein>
    <submittedName>
        <fullName evidence="2">Uncharacterized protein</fullName>
    </submittedName>
</protein>
<dbReference type="InterPro" id="IPR027410">
    <property type="entry name" value="TCP-1-like_intermed_sf"/>
</dbReference>
<dbReference type="Gene3D" id="1.10.560.10">
    <property type="entry name" value="GroEL-like equatorial domain"/>
    <property type="match status" value="1"/>
</dbReference>
<evidence type="ECO:0000313" key="3">
    <source>
        <dbReference type="Proteomes" id="UP000006906"/>
    </source>
</evidence>
<dbReference type="Proteomes" id="UP000006906">
    <property type="component" value="Chromosome 17"/>
</dbReference>
<dbReference type="RefSeq" id="XP_042914701.1">
    <property type="nucleotide sequence ID" value="XM_043072242.1"/>
</dbReference>
<dbReference type="Pfam" id="PF00118">
    <property type="entry name" value="Cpn60_TCP1"/>
    <property type="match status" value="1"/>
</dbReference>
<evidence type="ECO:0000256" key="1">
    <source>
        <dbReference type="SAM" id="MobiDB-lite"/>
    </source>
</evidence>
<feature type="region of interest" description="Disordered" evidence="1">
    <location>
        <begin position="263"/>
        <end position="288"/>
    </location>
</feature>
<dbReference type="InterPro" id="IPR027413">
    <property type="entry name" value="GROEL-like_equatorial_sf"/>
</dbReference>
<sequence>MAHLGASLASLAHVEHVVAETFGPHGLDQLLTDEANQATITNDGGVILSSAAPEDPLAALLLKLVTDSCAATGDGCKRLLTMVLAGLRQFLRSGLHPLMFQAPLAAQVLECVVPGAVLHVPLAPGYEAEAAEAVGALVATHLGGKLGGAAAAGHLSQCLQELVLLQLEAAARAGISAAQALAGLSADPPLVRLPGAAPDQSRLLPGLVLREGPFGSGAVPAMAALARGPVPFLALTCPLEGEAIGIADTSAARATAGRAAMAAGEAVAADGDQHHHHQQQQQQQQQQPAVAVLVRTAAERQQAQSELLSQLRRRLAAVASRGVKLLLLCGRPPDQAAQLCAEQGLVLVAGLEEEEVARACAAGGTVPLTRAGPSELAAAPVGRAAVARVIGLGGRRALLLEFDEAACASGQVARSLLLCGPTEVAVRQSARGLTRCLVSLSAAVGTMARPHTPPAAHAAEGGAPQGHQEGNGDECGGEETVECLVFVAGGGGFEGLLELQLRELLAVATRGPDAAAAEEEEGEEEEQETDEVCAGDGREAAAAGHRKAAVRLSPAEAAAVGEAAAEEAAALSQLAGSLRVLHAMAAAVLLSLAGGGGASSSGSERTAMDKRRQREALLQVHALRRAQAAALKSGLVSTAGLVVPAAAFSHCGRALHRTRAEAGHASPADSRPAGAAGSRSGNGQIGRSSVQTGTTGTGGVGGGKGVAGGVPALAAASAAQAGAAAAEPGGGRSGAGGGDGADGGGVRWRPLLGGYDFVAADAVSHGVLEPAAVAAGLWSAAVEVLVQVLRIDGGALSALRCPSTSSGAARLQVAGAAPAAKPRVRRGGRFGRADGGGGGGRRGSSSSSGYSSDGGGSEHSD</sequence>
<keyword evidence="3" id="KW-1185">Reference proteome</keyword>
<proteinExistence type="predicted"/>
<accession>A0A2K3CQ99</accession>
<dbReference type="InterPro" id="IPR027409">
    <property type="entry name" value="GroEL-like_apical_dom_sf"/>
</dbReference>
<evidence type="ECO:0000313" key="2">
    <source>
        <dbReference type="EMBL" id="PNW70443.1"/>
    </source>
</evidence>
<feature type="region of interest" description="Disordered" evidence="1">
    <location>
        <begin position="448"/>
        <end position="475"/>
    </location>
</feature>
<feature type="region of interest" description="Disordered" evidence="1">
    <location>
        <begin position="512"/>
        <end position="533"/>
    </location>
</feature>
<dbReference type="PANTHER" id="PTHR14667">
    <property type="entry name" value="BARDET-BIEDL SYNDROME 10 PROTEIN"/>
    <property type="match status" value="1"/>
</dbReference>
<dbReference type="KEGG" id="cre:CHLRE_17g720000v5"/>
<dbReference type="OMA" id="GAHEVWD"/>
<dbReference type="AlphaFoldDB" id="A0A2K3CQ99"/>
<dbReference type="Gene3D" id="3.50.7.10">
    <property type="entry name" value="GroEL"/>
    <property type="match status" value="1"/>
</dbReference>
<dbReference type="EMBL" id="CM008978">
    <property type="protein sequence ID" value="PNW70443.1"/>
    <property type="molecule type" value="Genomic_DNA"/>
</dbReference>
<dbReference type="Gramene" id="PNW70443">
    <property type="protein sequence ID" value="PNW70443"/>
    <property type="gene ID" value="CHLRE_17g720000v5"/>
</dbReference>
<dbReference type="GO" id="GO:0005524">
    <property type="term" value="F:ATP binding"/>
    <property type="evidence" value="ECO:0007669"/>
    <property type="project" value="InterPro"/>
</dbReference>
<feature type="region of interest" description="Disordered" evidence="1">
    <location>
        <begin position="814"/>
        <end position="861"/>
    </location>
</feature>
<gene>
    <name evidence="2" type="ORF">CHLRE_17g720000v5</name>
</gene>
<dbReference type="InterPro" id="IPR002423">
    <property type="entry name" value="Cpn60/GroEL/TCP-1"/>
</dbReference>
<dbReference type="InterPro" id="IPR042619">
    <property type="entry name" value="BBS10"/>
</dbReference>
<feature type="region of interest" description="Disordered" evidence="1">
    <location>
        <begin position="659"/>
        <end position="700"/>
    </location>
</feature>
<dbReference type="SUPFAM" id="SSF48592">
    <property type="entry name" value="GroEL equatorial domain-like"/>
    <property type="match status" value="1"/>
</dbReference>
<name>A0A2K3CQ99_CHLRE</name>
<feature type="compositionally biased region" description="Low complexity" evidence="1">
    <location>
        <begin position="454"/>
        <end position="468"/>
    </location>
</feature>
<reference evidence="2 3" key="1">
    <citation type="journal article" date="2007" name="Science">
        <title>The Chlamydomonas genome reveals the evolution of key animal and plant functions.</title>
        <authorList>
            <person name="Merchant S.S."/>
            <person name="Prochnik S.E."/>
            <person name="Vallon O."/>
            <person name="Harris E.H."/>
            <person name="Karpowicz S.J."/>
            <person name="Witman G.B."/>
            <person name="Terry A."/>
            <person name="Salamov A."/>
            <person name="Fritz-Laylin L.K."/>
            <person name="Marechal-Drouard L."/>
            <person name="Marshall W.F."/>
            <person name="Qu L.H."/>
            <person name="Nelson D.R."/>
            <person name="Sanderfoot A.A."/>
            <person name="Spalding M.H."/>
            <person name="Kapitonov V.V."/>
            <person name="Ren Q."/>
            <person name="Ferris P."/>
            <person name="Lindquist E."/>
            <person name="Shapiro H."/>
            <person name="Lucas S.M."/>
            <person name="Grimwood J."/>
            <person name="Schmutz J."/>
            <person name="Cardol P."/>
            <person name="Cerutti H."/>
            <person name="Chanfreau G."/>
            <person name="Chen C.L."/>
            <person name="Cognat V."/>
            <person name="Croft M.T."/>
            <person name="Dent R."/>
            <person name="Dutcher S."/>
            <person name="Fernandez E."/>
            <person name="Fukuzawa H."/>
            <person name="Gonzalez-Ballester D."/>
            <person name="Gonzalez-Halphen D."/>
            <person name="Hallmann A."/>
            <person name="Hanikenne M."/>
            <person name="Hippler M."/>
            <person name="Inwood W."/>
            <person name="Jabbari K."/>
            <person name="Kalanon M."/>
            <person name="Kuras R."/>
            <person name="Lefebvre P.A."/>
            <person name="Lemaire S.D."/>
            <person name="Lobanov A.V."/>
            <person name="Lohr M."/>
            <person name="Manuell A."/>
            <person name="Meier I."/>
            <person name="Mets L."/>
            <person name="Mittag M."/>
            <person name="Mittelmeier T."/>
            <person name="Moroney J.V."/>
            <person name="Moseley J."/>
            <person name="Napoli C."/>
            <person name="Nedelcu A.M."/>
            <person name="Niyogi K."/>
            <person name="Novoselov S.V."/>
            <person name="Paulsen I.T."/>
            <person name="Pazour G."/>
            <person name="Purton S."/>
            <person name="Ral J.P."/>
            <person name="Riano-Pachon D.M."/>
            <person name="Riekhof W."/>
            <person name="Rymarquis L."/>
            <person name="Schroda M."/>
            <person name="Stern D."/>
            <person name="Umen J."/>
            <person name="Willows R."/>
            <person name="Wilson N."/>
            <person name="Zimmer S.L."/>
            <person name="Allmer J."/>
            <person name="Balk J."/>
            <person name="Bisova K."/>
            <person name="Chen C.J."/>
            <person name="Elias M."/>
            <person name="Gendler K."/>
            <person name="Hauser C."/>
            <person name="Lamb M.R."/>
            <person name="Ledford H."/>
            <person name="Long J.C."/>
            <person name="Minagawa J."/>
            <person name="Page M.D."/>
            <person name="Pan J."/>
            <person name="Pootakham W."/>
            <person name="Roje S."/>
            <person name="Rose A."/>
            <person name="Stahlberg E."/>
            <person name="Terauchi A.M."/>
            <person name="Yang P."/>
            <person name="Ball S."/>
            <person name="Bowler C."/>
            <person name="Dieckmann C.L."/>
            <person name="Gladyshev V.N."/>
            <person name="Green P."/>
            <person name="Jorgensen R."/>
            <person name="Mayfield S."/>
            <person name="Mueller-Roeber B."/>
            <person name="Rajamani S."/>
            <person name="Sayre R.T."/>
            <person name="Brokstein P."/>
            <person name="Dubchak I."/>
            <person name="Goodstein D."/>
            <person name="Hornick L."/>
            <person name="Huang Y.W."/>
            <person name="Jhaveri J."/>
            <person name="Luo Y."/>
            <person name="Martinez D."/>
            <person name="Ngau W.C."/>
            <person name="Otillar B."/>
            <person name="Poliakov A."/>
            <person name="Porter A."/>
            <person name="Szajkowski L."/>
            <person name="Werner G."/>
            <person name="Zhou K."/>
            <person name="Grigoriev I.V."/>
            <person name="Rokhsar D.S."/>
            <person name="Grossman A.R."/>
        </authorList>
    </citation>
    <scope>NUCLEOTIDE SEQUENCE [LARGE SCALE GENOMIC DNA]</scope>
    <source>
        <strain evidence="3">CC-503</strain>
    </source>
</reference>
<dbReference type="STRING" id="3055.A0A2K3CQ99"/>
<dbReference type="GO" id="GO:0051131">
    <property type="term" value="P:chaperone-mediated protein complex assembly"/>
    <property type="evidence" value="ECO:0000318"/>
    <property type="project" value="GO_Central"/>
</dbReference>
<organism evidence="2 3">
    <name type="scientific">Chlamydomonas reinhardtii</name>
    <name type="common">Chlamydomonas smithii</name>
    <dbReference type="NCBI Taxonomy" id="3055"/>
    <lineage>
        <taxon>Eukaryota</taxon>
        <taxon>Viridiplantae</taxon>
        <taxon>Chlorophyta</taxon>
        <taxon>core chlorophytes</taxon>
        <taxon>Chlorophyceae</taxon>
        <taxon>CS clade</taxon>
        <taxon>Chlamydomonadales</taxon>
        <taxon>Chlamydomonadaceae</taxon>
        <taxon>Chlamydomonas</taxon>
    </lineage>
</organism>